<keyword evidence="4" id="KW-0862">Zinc</keyword>
<evidence type="ECO:0000313" key="6">
    <source>
        <dbReference type="EMBL" id="MBC2602136.1"/>
    </source>
</evidence>
<evidence type="ECO:0000256" key="1">
    <source>
        <dbReference type="ARBA" id="ARBA00001947"/>
    </source>
</evidence>
<dbReference type="EMBL" id="JACHVA010000082">
    <property type="protein sequence ID" value="MBC2602136.1"/>
    <property type="molecule type" value="Genomic_DNA"/>
</dbReference>
<dbReference type="GO" id="GO:0046872">
    <property type="term" value="F:metal ion binding"/>
    <property type="evidence" value="ECO:0007669"/>
    <property type="project" value="UniProtKB-KW"/>
</dbReference>
<gene>
    <name evidence="6" type="ORF">H5P30_10140</name>
</gene>
<keyword evidence="7" id="KW-1185">Reference proteome</keyword>
<comment type="caution">
    <text evidence="6">The sequence shown here is derived from an EMBL/GenBank/DDBJ whole genome shotgun (WGS) entry which is preliminary data.</text>
</comment>
<comment type="cofactor">
    <cofactor evidence="1">
        <name>Zn(2+)</name>
        <dbReference type="ChEBI" id="CHEBI:29105"/>
    </cofactor>
</comment>
<dbReference type="PIRSF" id="PIRSF039012">
    <property type="entry name" value="ASP"/>
    <property type="match status" value="1"/>
</dbReference>
<dbReference type="GO" id="GO:0016788">
    <property type="term" value="F:hydrolase activity, acting on ester bonds"/>
    <property type="evidence" value="ECO:0007669"/>
    <property type="project" value="InterPro"/>
</dbReference>
<name>A0A7X1E4G8_9BACT</name>
<dbReference type="InterPro" id="IPR053138">
    <property type="entry name" value="N-alpha-Ac-DABA_deacetylase"/>
</dbReference>
<dbReference type="Gene3D" id="3.40.630.10">
    <property type="entry name" value="Zn peptidases"/>
    <property type="match status" value="1"/>
</dbReference>
<dbReference type="Proteomes" id="UP000525652">
    <property type="component" value="Unassembled WGS sequence"/>
</dbReference>
<dbReference type="Pfam" id="PF24827">
    <property type="entry name" value="AstE_AspA_cat"/>
    <property type="match status" value="1"/>
</dbReference>
<dbReference type="GO" id="GO:0016811">
    <property type="term" value="F:hydrolase activity, acting on carbon-nitrogen (but not peptide) bonds, in linear amides"/>
    <property type="evidence" value="ECO:0007669"/>
    <property type="project" value="InterPro"/>
</dbReference>
<dbReference type="PANTHER" id="PTHR37326:SF1">
    <property type="entry name" value="BLL3975 PROTEIN"/>
    <property type="match status" value="1"/>
</dbReference>
<evidence type="ECO:0000259" key="5">
    <source>
        <dbReference type="Pfam" id="PF24827"/>
    </source>
</evidence>
<dbReference type="InterPro" id="IPR043795">
    <property type="entry name" value="N-alpha-Ac-DABA-like"/>
</dbReference>
<evidence type="ECO:0000313" key="7">
    <source>
        <dbReference type="Proteomes" id="UP000525652"/>
    </source>
</evidence>
<dbReference type="SUPFAM" id="SSF53187">
    <property type="entry name" value="Zn-dependent exopeptidases"/>
    <property type="match status" value="1"/>
</dbReference>
<dbReference type="InterPro" id="IPR055438">
    <property type="entry name" value="AstE_AspA_cat"/>
</dbReference>
<dbReference type="PANTHER" id="PTHR37326">
    <property type="entry name" value="BLL3975 PROTEIN"/>
    <property type="match status" value="1"/>
</dbReference>
<evidence type="ECO:0000256" key="2">
    <source>
        <dbReference type="ARBA" id="ARBA00022723"/>
    </source>
</evidence>
<dbReference type="RefSeq" id="WP_185692834.1">
    <property type="nucleotide sequence ID" value="NZ_JACHVA010000082.1"/>
</dbReference>
<accession>A0A7X1E4G8</accession>
<keyword evidence="3" id="KW-0378">Hydrolase</keyword>
<dbReference type="AlphaFoldDB" id="A0A7X1E4G8"/>
<reference evidence="6 7" key="1">
    <citation type="submission" date="2020-07" db="EMBL/GenBank/DDBJ databases">
        <authorList>
            <person name="Feng X."/>
        </authorList>
    </citation>
    <scope>NUCLEOTIDE SEQUENCE [LARGE SCALE GENOMIC DNA]</scope>
    <source>
        <strain evidence="6 7">JCM14086</strain>
    </source>
</reference>
<protein>
    <submittedName>
        <fullName evidence="6">Succinylglutamate desuccinylase/aspartoacylase family protein</fullName>
    </submittedName>
</protein>
<feature type="domain" description="Succinylglutamate desuccinylase/Aspartoacylase catalytic" evidence="5">
    <location>
        <begin position="47"/>
        <end position="224"/>
    </location>
</feature>
<proteinExistence type="predicted"/>
<evidence type="ECO:0000256" key="3">
    <source>
        <dbReference type="ARBA" id="ARBA00022801"/>
    </source>
</evidence>
<sequence length="356" mass="38944">MKPSPAEWGKVRVEAGQLKRFSLEVGKSLSGARVNLPIVVWRAKEPGPVLGITSAVHGDEVNGTGAIRSLIQEPPFSLARGTLILIPVINILGFERHTRYMPDRRDLNRSFPGTAKGSLTARLARKVFEDVVKRCDYIVDLHTAALRRTNFPNVRADCENTDCQRLARAFGCEVIVNGSGPEGSLRREAVDAGCPTIVIEAGEVWKVEPTVLDLTRRGITNVLIELGIVEGFQQLPPHQIIVEETKWVRAEKAGLLRYHVAPGQSVASGQVLATNTTLLGRTNETIRSPYDGIVMGMTTMPAVAAGDPIFHIALPKSKQQHLRLTQSIGGLEKNSLESDLRTQLATNIDVSEEEEQ</sequence>
<evidence type="ECO:0000256" key="4">
    <source>
        <dbReference type="ARBA" id="ARBA00022833"/>
    </source>
</evidence>
<organism evidence="6 7">
    <name type="scientific">Puniceicoccus vermicola</name>
    <dbReference type="NCBI Taxonomy" id="388746"/>
    <lineage>
        <taxon>Bacteria</taxon>
        <taxon>Pseudomonadati</taxon>
        <taxon>Verrucomicrobiota</taxon>
        <taxon>Opitutia</taxon>
        <taxon>Puniceicoccales</taxon>
        <taxon>Puniceicoccaceae</taxon>
        <taxon>Puniceicoccus</taxon>
    </lineage>
</organism>
<dbReference type="CDD" id="cd06251">
    <property type="entry name" value="M14_ASTE_ASPA-like"/>
    <property type="match status" value="1"/>
</dbReference>
<keyword evidence="2" id="KW-0479">Metal-binding</keyword>